<evidence type="ECO:0000256" key="1">
    <source>
        <dbReference type="ARBA" id="ARBA00023015"/>
    </source>
</evidence>
<evidence type="ECO:0008006" key="6">
    <source>
        <dbReference type="Google" id="ProtNLM"/>
    </source>
</evidence>
<dbReference type="AlphaFoldDB" id="A0A6L7G2Y7"/>
<dbReference type="RefSeq" id="WP_160894629.1">
    <property type="nucleotide sequence ID" value="NZ_WUMU01000013.1"/>
</dbReference>
<gene>
    <name evidence="4" type="ORF">GR170_11665</name>
</gene>
<protein>
    <recommendedName>
        <fullName evidence="6">FCD domain-containing protein</fullName>
    </recommendedName>
</protein>
<evidence type="ECO:0000313" key="5">
    <source>
        <dbReference type="Proteomes" id="UP000477911"/>
    </source>
</evidence>
<dbReference type="GO" id="GO:0003677">
    <property type="term" value="F:DNA binding"/>
    <property type="evidence" value="ECO:0007669"/>
    <property type="project" value="UniProtKB-KW"/>
</dbReference>
<dbReference type="SUPFAM" id="SSF48008">
    <property type="entry name" value="GntR ligand-binding domain-like"/>
    <property type="match status" value="1"/>
</dbReference>
<evidence type="ECO:0000313" key="4">
    <source>
        <dbReference type="EMBL" id="MXN18495.1"/>
    </source>
</evidence>
<name>A0A6L7G2Y7_9RHOB</name>
<dbReference type="Proteomes" id="UP000477911">
    <property type="component" value="Unassembled WGS sequence"/>
</dbReference>
<evidence type="ECO:0000256" key="2">
    <source>
        <dbReference type="ARBA" id="ARBA00023125"/>
    </source>
</evidence>
<sequence length="115" mass="13555">MVRFLFFFGWEQGYVGPVPCAFGERSKTIEIRSFCSNPDGFWRDSEAHYTFATHPIRTRAFPNDAIREIAIEEHFRMIEILGRGDPEALREVILSHIRRPKDFYLKANFIMERAL</sequence>
<dbReference type="InterPro" id="IPR008920">
    <property type="entry name" value="TF_FadR/GntR_C"/>
</dbReference>
<comment type="caution">
    <text evidence="4">The sequence shown here is derived from an EMBL/GenBank/DDBJ whole genome shotgun (WGS) entry which is preliminary data.</text>
</comment>
<proteinExistence type="predicted"/>
<keyword evidence="1" id="KW-0805">Transcription regulation</keyword>
<keyword evidence="2" id="KW-0238">DNA-binding</keyword>
<accession>A0A6L7G2Y7</accession>
<keyword evidence="3" id="KW-0804">Transcription</keyword>
<organism evidence="4 5">
    <name type="scientific">Pseudooceanicola albus</name>
    <dbReference type="NCBI Taxonomy" id="2692189"/>
    <lineage>
        <taxon>Bacteria</taxon>
        <taxon>Pseudomonadati</taxon>
        <taxon>Pseudomonadota</taxon>
        <taxon>Alphaproteobacteria</taxon>
        <taxon>Rhodobacterales</taxon>
        <taxon>Paracoccaceae</taxon>
        <taxon>Pseudooceanicola</taxon>
    </lineage>
</organism>
<keyword evidence="5" id="KW-1185">Reference proteome</keyword>
<dbReference type="EMBL" id="WUMU01000013">
    <property type="protein sequence ID" value="MXN18495.1"/>
    <property type="molecule type" value="Genomic_DNA"/>
</dbReference>
<reference evidence="4 5" key="1">
    <citation type="submission" date="2019-12" db="EMBL/GenBank/DDBJ databases">
        <authorList>
            <person name="Li M."/>
        </authorList>
    </citation>
    <scope>NUCLEOTIDE SEQUENCE [LARGE SCALE GENOMIC DNA]</scope>
    <source>
        <strain evidence="4 5">GBMRC 2024</strain>
    </source>
</reference>
<evidence type="ECO:0000256" key="3">
    <source>
        <dbReference type="ARBA" id="ARBA00023163"/>
    </source>
</evidence>